<evidence type="ECO:0008006" key="5">
    <source>
        <dbReference type="Google" id="ProtNLM"/>
    </source>
</evidence>
<gene>
    <name evidence="3" type="ORF">GCM10017161_40900</name>
</gene>
<feature type="signal peptide" evidence="2">
    <location>
        <begin position="1"/>
        <end position="19"/>
    </location>
</feature>
<protein>
    <recommendedName>
        <fullName evidence="5">Type IV conjugative transfer system protein TraV</fullName>
    </recommendedName>
</protein>
<dbReference type="RefSeq" id="WP_189774629.1">
    <property type="nucleotide sequence ID" value="NZ_BNCK01000014.1"/>
</dbReference>
<evidence type="ECO:0000256" key="2">
    <source>
        <dbReference type="SAM" id="SignalP"/>
    </source>
</evidence>
<reference evidence="3" key="1">
    <citation type="journal article" date="2014" name="Int. J. Syst. Evol. Microbiol.">
        <title>Complete genome sequence of Corynebacterium casei LMG S-19264T (=DSM 44701T), isolated from a smear-ripened cheese.</title>
        <authorList>
            <consortium name="US DOE Joint Genome Institute (JGI-PGF)"/>
            <person name="Walter F."/>
            <person name="Albersmeier A."/>
            <person name="Kalinowski J."/>
            <person name="Ruckert C."/>
        </authorList>
    </citation>
    <scope>NUCLEOTIDE SEQUENCE</scope>
    <source>
        <strain evidence="3">KCTC 42731</strain>
    </source>
</reference>
<name>A0A919BQS0_9GAMM</name>
<dbReference type="Pfam" id="PF09676">
    <property type="entry name" value="TraV"/>
    <property type="match status" value="1"/>
</dbReference>
<proteinExistence type="predicted"/>
<dbReference type="EMBL" id="BNCK01000014">
    <property type="protein sequence ID" value="GHG07082.1"/>
    <property type="molecule type" value="Genomic_DNA"/>
</dbReference>
<sequence length="171" mass="18970">MKSRTLAFTFWLVAFVAMSGCSSLIPYEEEFGCKRSNNMGKCISTEEAYKEMTTGGDAAPYAKPASLKDDDESDHAQTSAKGDSQNIKKPNIGYVQYLDANYKETAKLLNSSITPVISTGDTIKIVLVPNQINEKMLLSERTLYLIVENPKFIMGDYLIEKKTPISTIFGE</sequence>
<evidence type="ECO:0000313" key="4">
    <source>
        <dbReference type="Proteomes" id="UP000623842"/>
    </source>
</evidence>
<organism evidence="3 4">
    <name type="scientific">Thalassotalea marina</name>
    <dbReference type="NCBI Taxonomy" id="1673741"/>
    <lineage>
        <taxon>Bacteria</taxon>
        <taxon>Pseudomonadati</taxon>
        <taxon>Pseudomonadota</taxon>
        <taxon>Gammaproteobacteria</taxon>
        <taxon>Alteromonadales</taxon>
        <taxon>Colwelliaceae</taxon>
        <taxon>Thalassotalea</taxon>
    </lineage>
</organism>
<feature type="region of interest" description="Disordered" evidence="1">
    <location>
        <begin position="60"/>
        <end position="87"/>
    </location>
</feature>
<keyword evidence="4" id="KW-1185">Reference proteome</keyword>
<dbReference type="InterPro" id="IPR014118">
    <property type="entry name" value="T4SS_TraV"/>
</dbReference>
<dbReference type="AlphaFoldDB" id="A0A919BQS0"/>
<accession>A0A919BQS0</accession>
<feature type="compositionally biased region" description="Polar residues" evidence="1">
    <location>
        <begin position="76"/>
        <end position="87"/>
    </location>
</feature>
<comment type="caution">
    <text evidence="3">The sequence shown here is derived from an EMBL/GenBank/DDBJ whole genome shotgun (WGS) entry which is preliminary data.</text>
</comment>
<keyword evidence="2" id="KW-0732">Signal</keyword>
<reference evidence="3" key="2">
    <citation type="submission" date="2020-09" db="EMBL/GenBank/DDBJ databases">
        <authorList>
            <person name="Sun Q."/>
            <person name="Kim S."/>
        </authorList>
    </citation>
    <scope>NUCLEOTIDE SEQUENCE</scope>
    <source>
        <strain evidence="3">KCTC 42731</strain>
    </source>
</reference>
<dbReference type="PROSITE" id="PS51257">
    <property type="entry name" value="PROKAR_LIPOPROTEIN"/>
    <property type="match status" value="1"/>
</dbReference>
<feature type="chain" id="PRO_5036771874" description="Type IV conjugative transfer system protein TraV" evidence="2">
    <location>
        <begin position="20"/>
        <end position="171"/>
    </location>
</feature>
<evidence type="ECO:0000313" key="3">
    <source>
        <dbReference type="EMBL" id="GHG07082.1"/>
    </source>
</evidence>
<dbReference type="Proteomes" id="UP000623842">
    <property type="component" value="Unassembled WGS sequence"/>
</dbReference>
<evidence type="ECO:0000256" key="1">
    <source>
        <dbReference type="SAM" id="MobiDB-lite"/>
    </source>
</evidence>